<evidence type="ECO:0000256" key="3">
    <source>
        <dbReference type="ARBA" id="ARBA00022737"/>
    </source>
</evidence>
<dbReference type="Proteomes" id="UP000604825">
    <property type="component" value="Unassembled WGS sequence"/>
</dbReference>
<feature type="domain" description="Disease resistance N-terminal" evidence="6">
    <location>
        <begin position="8"/>
        <end position="84"/>
    </location>
</feature>
<dbReference type="CDD" id="cd14798">
    <property type="entry name" value="RX-CC_like"/>
    <property type="match status" value="1"/>
</dbReference>
<evidence type="ECO:0000256" key="4">
    <source>
        <dbReference type="ARBA" id="ARBA00022741"/>
    </source>
</evidence>
<dbReference type="GO" id="GO:0006952">
    <property type="term" value="P:defense response"/>
    <property type="evidence" value="ECO:0007669"/>
    <property type="project" value="UniProtKB-KW"/>
</dbReference>
<dbReference type="GO" id="GO:0000166">
    <property type="term" value="F:nucleotide binding"/>
    <property type="evidence" value="ECO:0007669"/>
    <property type="project" value="UniProtKB-KW"/>
</dbReference>
<dbReference type="Gene3D" id="1.20.5.4130">
    <property type="match status" value="1"/>
</dbReference>
<dbReference type="EMBL" id="CAJGYO010000010">
    <property type="protein sequence ID" value="CAD6255792.1"/>
    <property type="molecule type" value="Genomic_DNA"/>
</dbReference>
<evidence type="ECO:0000313" key="7">
    <source>
        <dbReference type="EMBL" id="CAD6255792.1"/>
    </source>
</evidence>
<name>A0A811QHZ6_9POAL</name>
<protein>
    <recommendedName>
        <fullName evidence="6">Disease resistance N-terminal domain-containing protein</fullName>
    </recommendedName>
</protein>
<evidence type="ECO:0000256" key="1">
    <source>
        <dbReference type="ARBA" id="ARBA00008894"/>
    </source>
</evidence>
<evidence type="ECO:0000313" key="8">
    <source>
        <dbReference type="Proteomes" id="UP000604825"/>
    </source>
</evidence>
<accession>A0A811QHZ6</accession>
<dbReference type="Pfam" id="PF18052">
    <property type="entry name" value="Rx_N"/>
    <property type="match status" value="1"/>
</dbReference>
<keyword evidence="2" id="KW-0433">Leucine-rich repeat</keyword>
<dbReference type="OrthoDB" id="1050628at2759"/>
<keyword evidence="5" id="KW-0611">Plant defense</keyword>
<dbReference type="AlphaFoldDB" id="A0A811QHZ6"/>
<organism evidence="7 8">
    <name type="scientific">Miscanthus lutarioriparius</name>
    <dbReference type="NCBI Taxonomy" id="422564"/>
    <lineage>
        <taxon>Eukaryota</taxon>
        <taxon>Viridiplantae</taxon>
        <taxon>Streptophyta</taxon>
        <taxon>Embryophyta</taxon>
        <taxon>Tracheophyta</taxon>
        <taxon>Spermatophyta</taxon>
        <taxon>Magnoliopsida</taxon>
        <taxon>Liliopsida</taxon>
        <taxon>Poales</taxon>
        <taxon>Poaceae</taxon>
        <taxon>PACMAD clade</taxon>
        <taxon>Panicoideae</taxon>
        <taxon>Andropogonodae</taxon>
        <taxon>Andropogoneae</taxon>
        <taxon>Saccharinae</taxon>
        <taxon>Miscanthus</taxon>
    </lineage>
</organism>
<sequence length="116" mass="12934">MATILESFVGSCAKKLQDIVTEEAILILGVKEELIELKRRMEQLWYFLNDAEKRSIKESAVNNWLGQLRDAMYDADDIIDLAKSKGSKLLPDHSSLVSSSSNTCSGLSLSSCFFNI</sequence>
<evidence type="ECO:0000259" key="6">
    <source>
        <dbReference type="Pfam" id="PF18052"/>
    </source>
</evidence>
<dbReference type="InterPro" id="IPR041118">
    <property type="entry name" value="Rx_N"/>
</dbReference>
<gene>
    <name evidence="7" type="ORF">NCGR_LOCUS39329</name>
</gene>
<keyword evidence="3" id="KW-0677">Repeat</keyword>
<dbReference type="InterPro" id="IPR038005">
    <property type="entry name" value="RX-like_CC"/>
</dbReference>
<keyword evidence="8" id="KW-1185">Reference proteome</keyword>
<reference evidence="7" key="1">
    <citation type="submission" date="2020-10" db="EMBL/GenBank/DDBJ databases">
        <authorList>
            <person name="Han B."/>
            <person name="Lu T."/>
            <person name="Zhao Q."/>
            <person name="Huang X."/>
            <person name="Zhao Y."/>
        </authorList>
    </citation>
    <scope>NUCLEOTIDE SEQUENCE</scope>
</reference>
<evidence type="ECO:0000256" key="5">
    <source>
        <dbReference type="ARBA" id="ARBA00022821"/>
    </source>
</evidence>
<proteinExistence type="inferred from homology"/>
<keyword evidence="4" id="KW-0547">Nucleotide-binding</keyword>
<comment type="similarity">
    <text evidence="1">Belongs to the disease resistance NB-LRR family.</text>
</comment>
<evidence type="ECO:0000256" key="2">
    <source>
        <dbReference type="ARBA" id="ARBA00022614"/>
    </source>
</evidence>
<comment type="caution">
    <text evidence="7">The sequence shown here is derived from an EMBL/GenBank/DDBJ whole genome shotgun (WGS) entry which is preliminary data.</text>
</comment>